<evidence type="ECO:0000313" key="2">
    <source>
        <dbReference type="Proteomes" id="UP001141806"/>
    </source>
</evidence>
<proteinExistence type="predicted"/>
<gene>
    <name evidence="1" type="ORF">NE237_015969</name>
</gene>
<accession>A0A9Q0QRL2</accession>
<reference evidence="1" key="1">
    <citation type="journal article" date="2023" name="Plant J.">
        <title>The genome of the king protea, Protea cynaroides.</title>
        <authorList>
            <person name="Chang J."/>
            <person name="Duong T.A."/>
            <person name="Schoeman C."/>
            <person name="Ma X."/>
            <person name="Roodt D."/>
            <person name="Barker N."/>
            <person name="Li Z."/>
            <person name="Van de Peer Y."/>
            <person name="Mizrachi E."/>
        </authorList>
    </citation>
    <scope>NUCLEOTIDE SEQUENCE</scope>
    <source>
        <tissue evidence="1">Young leaves</tissue>
    </source>
</reference>
<sequence length="129" mass="15251">MPIQMNNSNIYFLILINNETIKLNGSALQNQQSFCYKEIEKFHEITSIYFLICINNETIKIKWIHSSKLTKLLLQREREAILPRSTVATMRDSPFAIEFEERRVLGKSGKESTPISLWFNFYFYFTLIS</sequence>
<dbReference type="Proteomes" id="UP001141806">
    <property type="component" value="Unassembled WGS sequence"/>
</dbReference>
<organism evidence="1 2">
    <name type="scientific">Protea cynaroides</name>
    <dbReference type="NCBI Taxonomy" id="273540"/>
    <lineage>
        <taxon>Eukaryota</taxon>
        <taxon>Viridiplantae</taxon>
        <taxon>Streptophyta</taxon>
        <taxon>Embryophyta</taxon>
        <taxon>Tracheophyta</taxon>
        <taxon>Spermatophyta</taxon>
        <taxon>Magnoliopsida</taxon>
        <taxon>Proteales</taxon>
        <taxon>Proteaceae</taxon>
        <taxon>Protea</taxon>
    </lineage>
</organism>
<protein>
    <submittedName>
        <fullName evidence="1">Uncharacterized protein</fullName>
    </submittedName>
</protein>
<dbReference type="EMBL" id="JAMYWD010000006">
    <property type="protein sequence ID" value="KAJ4969268.1"/>
    <property type="molecule type" value="Genomic_DNA"/>
</dbReference>
<dbReference type="AlphaFoldDB" id="A0A9Q0QRL2"/>
<evidence type="ECO:0000313" key="1">
    <source>
        <dbReference type="EMBL" id="KAJ4969268.1"/>
    </source>
</evidence>
<keyword evidence="2" id="KW-1185">Reference proteome</keyword>
<name>A0A9Q0QRL2_9MAGN</name>
<comment type="caution">
    <text evidence="1">The sequence shown here is derived from an EMBL/GenBank/DDBJ whole genome shotgun (WGS) entry which is preliminary data.</text>
</comment>